<proteinExistence type="predicted"/>
<comment type="caution">
    <text evidence="1">The sequence shown here is derived from an EMBL/GenBank/DDBJ whole genome shotgun (WGS) entry which is preliminary data.</text>
</comment>
<keyword evidence="2" id="KW-1185">Reference proteome</keyword>
<accession>A0ABT7E2J1</accession>
<dbReference type="Proteomes" id="UP001172778">
    <property type="component" value="Unassembled WGS sequence"/>
</dbReference>
<dbReference type="RefSeq" id="WP_284102783.1">
    <property type="nucleotide sequence ID" value="NZ_JARRAF010000039.1"/>
</dbReference>
<reference evidence="1" key="1">
    <citation type="submission" date="2023-03" db="EMBL/GenBank/DDBJ databases">
        <title>Chitinimonas shenzhenensis gen. nov., sp. nov., a novel member of family Burkholderiaceae isolated from activated sludge collected in Shen Zhen, China.</title>
        <authorList>
            <person name="Wang X."/>
        </authorList>
    </citation>
    <scope>NUCLEOTIDE SEQUENCE</scope>
    <source>
        <strain evidence="1">DQS-5</strain>
    </source>
</reference>
<evidence type="ECO:0000313" key="2">
    <source>
        <dbReference type="Proteomes" id="UP001172778"/>
    </source>
</evidence>
<dbReference type="EMBL" id="JARRAF010000039">
    <property type="protein sequence ID" value="MDK2126464.1"/>
    <property type="molecule type" value="Genomic_DNA"/>
</dbReference>
<organism evidence="1 2">
    <name type="scientific">Parachitinimonas caeni</name>
    <dbReference type="NCBI Taxonomy" id="3031301"/>
    <lineage>
        <taxon>Bacteria</taxon>
        <taxon>Pseudomonadati</taxon>
        <taxon>Pseudomonadota</taxon>
        <taxon>Betaproteobacteria</taxon>
        <taxon>Neisseriales</taxon>
        <taxon>Chitinibacteraceae</taxon>
        <taxon>Parachitinimonas</taxon>
    </lineage>
</organism>
<evidence type="ECO:0000313" key="1">
    <source>
        <dbReference type="EMBL" id="MDK2126464.1"/>
    </source>
</evidence>
<protein>
    <submittedName>
        <fullName evidence="1">Uncharacterized protein</fullName>
    </submittedName>
</protein>
<name>A0ABT7E2J1_9NEIS</name>
<gene>
    <name evidence="1" type="ORF">PZA18_20700</name>
</gene>
<sequence length="96" mass="10792">MALSDLSLRKLTGYPISQDYALLAELAAKQNVICFVGGDVALSKYRVFDEVEIFEVFCRGVTYFDATGRRKFIEECGRAKVSFVVPMSFSECNCTR</sequence>